<name>A0AAV4P6E5_CAEEX</name>
<comment type="caution">
    <text evidence="1">The sequence shown here is derived from an EMBL/GenBank/DDBJ whole genome shotgun (WGS) entry which is preliminary data.</text>
</comment>
<proteinExistence type="predicted"/>
<dbReference type="EMBL" id="BPLR01004107">
    <property type="protein sequence ID" value="GIX92224.1"/>
    <property type="molecule type" value="Genomic_DNA"/>
</dbReference>
<evidence type="ECO:0000313" key="2">
    <source>
        <dbReference type="Proteomes" id="UP001054945"/>
    </source>
</evidence>
<dbReference type="AlphaFoldDB" id="A0AAV4P6E5"/>
<organism evidence="1 2">
    <name type="scientific">Caerostris extrusa</name>
    <name type="common">Bark spider</name>
    <name type="synonym">Caerostris bankana</name>
    <dbReference type="NCBI Taxonomy" id="172846"/>
    <lineage>
        <taxon>Eukaryota</taxon>
        <taxon>Metazoa</taxon>
        <taxon>Ecdysozoa</taxon>
        <taxon>Arthropoda</taxon>
        <taxon>Chelicerata</taxon>
        <taxon>Arachnida</taxon>
        <taxon>Araneae</taxon>
        <taxon>Araneomorphae</taxon>
        <taxon>Entelegynae</taxon>
        <taxon>Araneoidea</taxon>
        <taxon>Araneidae</taxon>
        <taxon>Caerostris</taxon>
    </lineage>
</organism>
<keyword evidence="2" id="KW-1185">Reference proteome</keyword>
<protein>
    <submittedName>
        <fullName evidence="1">Uncharacterized protein</fullName>
    </submittedName>
</protein>
<dbReference type="Gene3D" id="3.40.50.2300">
    <property type="match status" value="1"/>
</dbReference>
<reference evidence="1 2" key="1">
    <citation type="submission" date="2021-06" db="EMBL/GenBank/DDBJ databases">
        <title>Caerostris extrusa draft genome.</title>
        <authorList>
            <person name="Kono N."/>
            <person name="Arakawa K."/>
        </authorList>
    </citation>
    <scope>NUCLEOTIDE SEQUENCE [LARGE SCALE GENOMIC DNA]</scope>
</reference>
<dbReference type="Proteomes" id="UP001054945">
    <property type="component" value="Unassembled WGS sequence"/>
</dbReference>
<sequence length="188" mass="21505">MEEREATRGVAGGTVSSKAKWKWQAESVFCLFKIILFKIPEHFRNPKCKRLDFPGTRPGATYSRNCDLMYSLTMTLSSEAYYIYCLMCVKLMCVFPGGLFDTEDDEQELAFRIAVDRINADTSVLSRSRLVAQVEKIAVDDSFRATKKFKPGVPESPCEESPFSKTMPLQKMLRHRPTSFEPINKYCL</sequence>
<gene>
    <name evidence="1" type="primary">AVEN_6824_1</name>
    <name evidence="1" type="ORF">CEXT_593141</name>
</gene>
<evidence type="ECO:0000313" key="1">
    <source>
        <dbReference type="EMBL" id="GIX92224.1"/>
    </source>
</evidence>
<accession>A0AAV4P6E5</accession>